<gene>
    <name evidence="2" type="ORF">CASFOL_033076</name>
</gene>
<comment type="caution">
    <text evidence="2">The sequence shown here is derived from an EMBL/GenBank/DDBJ whole genome shotgun (WGS) entry which is preliminary data.</text>
</comment>
<evidence type="ECO:0000256" key="1">
    <source>
        <dbReference type="SAM" id="Phobius"/>
    </source>
</evidence>
<keyword evidence="1" id="KW-0472">Membrane</keyword>
<accession>A0ABD3C3C1</accession>
<keyword evidence="1" id="KW-0812">Transmembrane</keyword>
<evidence type="ECO:0000313" key="3">
    <source>
        <dbReference type="Proteomes" id="UP001632038"/>
    </source>
</evidence>
<protein>
    <submittedName>
        <fullName evidence="2">Uncharacterized protein</fullName>
    </submittedName>
</protein>
<dbReference type="Proteomes" id="UP001632038">
    <property type="component" value="Unassembled WGS sequence"/>
</dbReference>
<organism evidence="2 3">
    <name type="scientific">Castilleja foliolosa</name>
    <dbReference type="NCBI Taxonomy" id="1961234"/>
    <lineage>
        <taxon>Eukaryota</taxon>
        <taxon>Viridiplantae</taxon>
        <taxon>Streptophyta</taxon>
        <taxon>Embryophyta</taxon>
        <taxon>Tracheophyta</taxon>
        <taxon>Spermatophyta</taxon>
        <taxon>Magnoliopsida</taxon>
        <taxon>eudicotyledons</taxon>
        <taxon>Gunneridae</taxon>
        <taxon>Pentapetalae</taxon>
        <taxon>asterids</taxon>
        <taxon>lamiids</taxon>
        <taxon>Lamiales</taxon>
        <taxon>Orobanchaceae</taxon>
        <taxon>Pedicularideae</taxon>
        <taxon>Castillejinae</taxon>
        <taxon>Castilleja</taxon>
    </lineage>
</organism>
<reference evidence="3" key="1">
    <citation type="journal article" date="2024" name="IScience">
        <title>Strigolactones Initiate the Formation of Haustorium-like Structures in Castilleja.</title>
        <authorList>
            <person name="Buerger M."/>
            <person name="Peterson D."/>
            <person name="Chory J."/>
        </authorList>
    </citation>
    <scope>NUCLEOTIDE SEQUENCE [LARGE SCALE GENOMIC DNA]</scope>
</reference>
<keyword evidence="3" id="KW-1185">Reference proteome</keyword>
<feature type="transmembrane region" description="Helical" evidence="1">
    <location>
        <begin position="63"/>
        <end position="87"/>
    </location>
</feature>
<dbReference type="AlphaFoldDB" id="A0ABD3C3C1"/>
<proteinExistence type="predicted"/>
<evidence type="ECO:0000313" key="2">
    <source>
        <dbReference type="EMBL" id="KAL3624260.1"/>
    </source>
</evidence>
<name>A0ABD3C3C1_9LAMI</name>
<sequence length="103" mass="11963">MKLPSLEDHLRYLARHGCGSLNRHDQIPMVLHLKELEARRDLMEPGHDSMTVRARAPPKIARVGLHFLPVVFCVVCLLSFMFVAYGWGFNFFINETKKHDYLL</sequence>
<keyword evidence="1" id="KW-1133">Transmembrane helix</keyword>
<dbReference type="EMBL" id="JAVIJP010000054">
    <property type="protein sequence ID" value="KAL3624260.1"/>
    <property type="molecule type" value="Genomic_DNA"/>
</dbReference>